<dbReference type="Proteomes" id="UP000265520">
    <property type="component" value="Unassembled WGS sequence"/>
</dbReference>
<evidence type="ECO:0000313" key="2">
    <source>
        <dbReference type="EMBL" id="MCI39988.1"/>
    </source>
</evidence>
<feature type="non-terminal residue" evidence="2">
    <location>
        <position position="1"/>
    </location>
</feature>
<feature type="non-terminal residue" evidence="2">
    <location>
        <position position="88"/>
    </location>
</feature>
<sequence length="88" mass="9644">EVRQSAVPGCRLPLVVTTINGDIAAARRCFEEATKNLNTVTTTKKKKVEQPTPAVNSVGSSNLVDLEARLTKKEHKEEKLKDKEPGTE</sequence>
<comment type="caution">
    <text evidence="2">The sequence shown here is derived from an EMBL/GenBank/DDBJ whole genome shotgun (WGS) entry which is preliminary data.</text>
</comment>
<protein>
    <submittedName>
        <fullName evidence="2">Uncharacterized protein</fullName>
    </submittedName>
</protein>
<organism evidence="2 3">
    <name type="scientific">Trifolium medium</name>
    <dbReference type="NCBI Taxonomy" id="97028"/>
    <lineage>
        <taxon>Eukaryota</taxon>
        <taxon>Viridiplantae</taxon>
        <taxon>Streptophyta</taxon>
        <taxon>Embryophyta</taxon>
        <taxon>Tracheophyta</taxon>
        <taxon>Spermatophyta</taxon>
        <taxon>Magnoliopsida</taxon>
        <taxon>eudicotyledons</taxon>
        <taxon>Gunneridae</taxon>
        <taxon>Pentapetalae</taxon>
        <taxon>rosids</taxon>
        <taxon>fabids</taxon>
        <taxon>Fabales</taxon>
        <taxon>Fabaceae</taxon>
        <taxon>Papilionoideae</taxon>
        <taxon>50 kb inversion clade</taxon>
        <taxon>NPAAA clade</taxon>
        <taxon>Hologalegina</taxon>
        <taxon>IRL clade</taxon>
        <taxon>Trifolieae</taxon>
        <taxon>Trifolium</taxon>
    </lineage>
</organism>
<proteinExistence type="predicted"/>
<feature type="region of interest" description="Disordered" evidence="1">
    <location>
        <begin position="44"/>
        <end position="65"/>
    </location>
</feature>
<name>A0A392RTM1_9FABA</name>
<keyword evidence="3" id="KW-1185">Reference proteome</keyword>
<dbReference type="AlphaFoldDB" id="A0A392RTM1"/>
<evidence type="ECO:0000256" key="1">
    <source>
        <dbReference type="SAM" id="MobiDB-lite"/>
    </source>
</evidence>
<evidence type="ECO:0000313" key="3">
    <source>
        <dbReference type="Proteomes" id="UP000265520"/>
    </source>
</evidence>
<accession>A0A392RTM1</accession>
<reference evidence="2 3" key="1">
    <citation type="journal article" date="2018" name="Front. Plant Sci.">
        <title>Red Clover (Trifolium pratense) and Zigzag Clover (T. medium) - A Picture of Genomic Similarities and Differences.</title>
        <authorList>
            <person name="Dluhosova J."/>
            <person name="Istvanek J."/>
            <person name="Nedelnik J."/>
            <person name="Repkova J."/>
        </authorList>
    </citation>
    <scope>NUCLEOTIDE SEQUENCE [LARGE SCALE GENOMIC DNA]</scope>
    <source>
        <strain evidence="3">cv. 10/8</strain>
        <tissue evidence="2">Leaf</tissue>
    </source>
</reference>
<feature type="compositionally biased region" description="Polar residues" evidence="1">
    <location>
        <begin position="53"/>
        <end position="63"/>
    </location>
</feature>
<dbReference type="EMBL" id="LXQA010274426">
    <property type="protein sequence ID" value="MCI39988.1"/>
    <property type="molecule type" value="Genomic_DNA"/>
</dbReference>